<reference evidence="2 3" key="1">
    <citation type="journal article" date="2023" name="IMA Fungus">
        <title>Comparative genomic study of the Penicillium genus elucidates a diverse pangenome and 15 lateral gene transfer events.</title>
        <authorList>
            <person name="Petersen C."/>
            <person name="Sorensen T."/>
            <person name="Nielsen M.R."/>
            <person name="Sondergaard T.E."/>
            <person name="Sorensen J.L."/>
            <person name="Fitzpatrick D.A."/>
            <person name="Frisvad J.C."/>
            <person name="Nielsen K.L."/>
        </authorList>
    </citation>
    <scope>NUCLEOTIDE SEQUENCE [LARGE SCALE GENOMIC DNA]</scope>
    <source>
        <strain evidence="2 3">IBT 29057</strain>
    </source>
</reference>
<feature type="compositionally biased region" description="Basic and acidic residues" evidence="1">
    <location>
        <begin position="272"/>
        <end position="285"/>
    </location>
</feature>
<dbReference type="EMBL" id="JAQJAC010000010">
    <property type="protein sequence ID" value="KAJ5569264.1"/>
    <property type="molecule type" value="Genomic_DNA"/>
</dbReference>
<dbReference type="AlphaFoldDB" id="A0AAD6DCN7"/>
<name>A0AAD6DCN7_9EURO</name>
<keyword evidence="3" id="KW-1185">Reference proteome</keyword>
<evidence type="ECO:0000313" key="3">
    <source>
        <dbReference type="Proteomes" id="UP001216150"/>
    </source>
</evidence>
<proteinExistence type="predicted"/>
<feature type="region of interest" description="Disordered" evidence="1">
    <location>
        <begin position="252"/>
        <end position="285"/>
    </location>
</feature>
<gene>
    <name evidence="2" type="ORF">N7450_011750</name>
</gene>
<evidence type="ECO:0000256" key="1">
    <source>
        <dbReference type="SAM" id="MobiDB-lite"/>
    </source>
</evidence>
<evidence type="ECO:0000313" key="2">
    <source>
        <dbReference type="EMBL" id="KAJ5569264.1"/>
    </source>
</evidence>
<comment type="caution">
    <text evidence="2">The sequence shown here is derived from an EMBL/GenBank/DDBJ whole genome shotgun (WGS) entry which is preliminary data.</text>
</comment>
<feature type="compositionally biased region" description="Polar residues" evidence="1">
    <location>
        <begin position="196"/>
        <end position="215"/>
    </location>
</feature>
<accession>A0AAD6DCN7</accession>
<dbReference type="Proteomes" id="UP001216150">
    <property type="component" value="Unassembled WGS sequence"/>
</dbReference>
<protein>
    <submittedName>
        <fullName evidence="2">Uncharacterized protein</fullName>
    </submittedName>
</protein>
<organism evidence="2 3">
    <name type="scientific">Penicillium hetheringtonii</name>
    <dbReference type="NCBI Taxonomy" id="911720"/>
    <lineage>
        <taxon>Eukaryota</taxon>
        <taxon>Fungi</taxon>
        <taxon>Dikarya</taxon>
        <taxon>Ascomycota</taxon>
        <taxon>Pezizomycotina</taxon>
        <taxon>Eurotiomycetes</taxon>
        <taxon>Eurotiomycetidae</taxon>
        <taxon>Eurotiales</taxon>
        <taxon>Aspergillaceae</taxon>
        <taxon>Penicillium</taxon>
    </lineage>
</organism>
<feature type="region of interest" description="Disordered" evidence="1">
    <location>
        <begin position="196"/>
        <end position="220"/>
    </location>
</feature>
<sequence length="335" mass="37877">MESSGHDRTFSSPSLGNHLPNVDFTYRSKSDQWQPLATLHEKTRSILEAAESYLDVMNNNGKSRVNQSFTCSRPPIEQAEGNREEHFAPIDWVDLVNTDIAKLNPSSDGKYRYNIGDLSVVISQEDRDTLCSSFIQKLLSTVEPEDVAEEEEARVSAAVDLINILGDIEHASTVIQKTLIPLFDSYDDKIKEHILSSTSSEDQAHSRQMSTSNHVSEIMPINVLTTTAEDKEPAESPSSRSVAEIVDISIREEALHRSGTPPSTRRTSKRRSNGERWSDREEKRLSDYFQAQRGLSLQEMSDGYRQCYGSHRTLHSVKKKAIRMGLDPSYHHQKR</sequence>